<dbReference type="InterPro" id="IPR036890">
    <property type="entry name" value="HATPase_C_sf"/>
</dbReference>
<dbReference type="PANTHER" id="PTHR43547:SF2">
    <property type="entry name" value="HYBRID SIGNAL TRANSDUCTION HISTIDINE KINASE C"/>
    <property type="match status" value="1"/>
</dbReference>
<dbReference type="Pfam" id="PF08448">
    <property type="entry name" value="PAS_4"/>
    <property type="match status" value="1"/>
</dbReference>
<evidence type="ECO:0000256" key="5">
    <source>
        <dbReference type="ARBA" id="ARBA00022679"/>
    </source>
</evidence>
<keyword evidence="6" id="KW-0418">Kinase</keyword>
<dbReference type="PRINTS" id="PR00344">
    <property type="entry name" value="BCTRLSENSOR"/>
</dbReference>
<evidence type="ECO:0000256" key="2">
    <source>
        <dbReference type="ARBA" id="ARBA00004236"/>
    </source>
</evidence>
<dbReference type="RefSeq" id="WP_159449476.1">
    <property type="nucleotide sequence ID" value="NZ_FUZP01000001.1"/>
</dbReference>
<sequence>MPVLEPQADRQGRWRVLFRAQVPFFLGVGFIALLTAFAVPDLLDEPLLTEGFLVALVATIACAILPWERWPLHLMMLVPAVDLVAVAFIRTVLLPVIPSVGLIVIFPLLWLAYGFRRGGISLGIVGAALVAVFPQVYSGRAPSTALDWVNIVTLPVLAVGVAAAVHIAARQLARTTRIVVAQKEQLSEALIEAQDEQTRSRAIFDTVHAAVAFYDADDNLVMANREGEAMVGRVGFRIDQPPFAGPDAREADKKTVIPFDQQIIPRALRGETITDHVEWLGTPGDQIAILASAAQVHRPDGQLLGTVVVAQDVTDLAEAVNVREEFLATVSHELRTPLSSILGYLELIDDDVDAAALGIDDYMAVIERNAQELLRRVSELLTLSDRGLSVQPEDIDVADVIRTSVAKMGPVASARRSTLRVDVQGSLPAHADPNRVQQIVDNLIQNAVKYSPEEAEVVVSGRAVDGAVEIAVADNGVGMTPEEARQATNKFYRAPSARYQAIQGVGIGLSIVQSIVRAHHGSLLIDSEPGRGTTVRVALPATAHAALSAPAAEG</sequence>
<dbReference type="Gene3D" id="3.30.565.10">
    <property type="entry name" value="Histidine kinase-like ATPase, C-terminal domain"/>
    <property type="match status" value="1"/>
</dbReference>
<dbReference type="SUPFAM" id="SSF55785">
    <property type="entry name" value="PYP-like sensor domain (PAS domain)"/>
    <property type="match status" value="1"/>
</dbReference>
<feature type="transmembrane region" description="Helical" evidence="8">
    <location>
        <begin position="148"/>
        <end position="169"/>
    </location>
</feature>
<dbReference type="SMART" id="SM00388">
    <property type="entry name" value="HisKA"/>
    <property type="match status" value="1"/>
</dbReference>
<dbReference type="CDD" id="cd00075">
    <property type="entry name" value="HATPase"/>
    <property type="match status" value="1"/>
</dbReference>
<evidence type="ECO:0000256" key="6">
    <source>
        <dbReference type="ARBA" id="ARBA00022777"/>
    </source>
</evidence>
<evidence type="ECO:0000256" key="3">
    <source>
        <dbReference type="ARBA" id="ARBA00012438"/>
    </source>
</evidence>
<dbReference type="InterPro" id="IPR035965">
    <property type="entry name" value="PAS-like_dom_sf"/>
</dbReference>
<dbReference type="CDD" id="cd00082">
    <property type="entry name" value="HisKA"/>
    <property type="match status" value="1"/>
</dbReference>
<evidence type="ECO:0000256" key="7">
    <source>
        <dbReference type="ARBA" id="ARBA00023012"/>
    </source>
</evidence>
<dbReference type="Pfam" id="PF00512">
    <property type="entry name" value="HisKA"/>
    <property type="match status" value="1"/>
</dbReference>
<evidence type="ECO:0000313" key="10">
    <source>
        <dbReference type="EMBL" id="SKC39828.1"/>
    </source>
</evidence>
<dbReference type="InterPro" id="IPR003661">
    <property type="entry name" value="HisK_dim/P_dom"/>
</dbReference>
<keyword evidence="7" id="KW-0902">Two-component regulatory system</keyword>
<feature type="transmembrane region" description="Helical" evidence="8">
    <location>
        <begin position="118"/>
        <end position="136"/>
    </location>
</feature>
<dbReference type="InterPro" id="IPR004358">
    <property type="entry name" value="Sig_transdc_His_kin-like_C"/>
</dbReference>
<feature type="transmembrane region" description="Helical" evidence="8">
    <location>
        <begin position="47"/>
        <end position="67"/>
    </location>
</feature>
<dbReference type="Pfam" id="PF02518">
    <property type="entry name" value="HATPase_c"/>
    <property type="match status" value="1"/>
</dbReference>
<evidence type="ECO:0000256" key="1">
    <source>
        <dbReference type="ARBA" id="ARBA00000085"/>
    </source>
</evidence>
<dbReference type="EMBL" id="FUZP01000001">
    <property type="protein sequence ID" value="SKC39828.1"/>
    <property type="molecule type" value="Genomic_DNA"/>
</dbReference>
<dbReference type="SMART" id="SM00387">
    <property type="entry name" value="HATPase_c"/>
    <property type="match status" value="1"/>
</dbReference>
<evidence type="ECO:0000256" key="8">
    <source>
        <dbReference type="SAM" id="Phobius"/>
    </source>
</evidence>
<dbReference type="PANTHER" id="PTHR43547">
    <property type="entry name" value="TWO-COMPONENT HISTIDINE KINASE"/>
    <property type="match status" value="1"/>
</dbReference>
<keyword evidence="4" id="KW-0597">Phosphoprotein</keyword>
<accession>A0A1T5ILE3</accession>
<dbReference type="Proteomes" id="UP000190857">
    <property type="component" value="Unassembled WGS sequence"/>
</dbReference>
<comment type="subcellular location">
    <subcellularLocation>
        <location evidence="2">Cell membrane</location>
    </subcellularLocation>
</comment>
<dbReference type="SUPFAM" id="SSF55874">
    <property type="entry name" value="ATPase domain of HSP90 chaperone/DNA topoisomerase II/histidine kinase"/>
    <property type="match status" value="1"/>
</dbReference>
<dbReference type="InterPro" id="IPR003594">
    <property type="entry name" value="HATPase_dom"/>
</dbReference>
<organism evidence="10 11">
    <name type="scientific">Okibacterium fritillariae</name>
    <dbReference type="NCBI Taxonomy" id="123320"/>
    <lineage>
        <taxon>Bacteria</taxon>
        <taxon>Bacillati</taxon>
        <taxon>Actinomycetota</taxon>
        <taxon>Actinomycetes</taxon>
        <taxon>Micrococcales</taxon>
        <taxon>Microbacteriaceae</taxon>
        <taxon>Okibacterium</taxon>
    </lineage>
</organism>
<dbReference type="AlphaFoldDB" id="A0A1T5ILE3"/>
<reference evidence="10 11" key="1">
    <citation type="submission" date="2017-02" db="EMBL/GenBank/DDBJ databases">
        <authorList>
            <person name="Peterson S.W."/>
        </authorList>
    </citation>
    <scope>NUCLEOTIDE SEQUENCE [LARGE SCALE GENOMIC DNA]</scope>
    <source>
        <strain evidence="10 11">VKM Ac-2059</strain>
    </source>
</reference>
<evidence type="ECO:0000256" key="4">
    <source>
        <dbReference type="ARBA" id="ARBA00022553"/>
    </source>
</evidence>
<dbReference type="Gene3D" id="1.10.287.130">
    <property type="match status" value="1"/>
</dbReference>
<keyword evidence="8" id="KW-1133">Transmembrane helix</keyword>
<dbReference type="OrthoDB" id="9757990at2"/>
<dbReference type="InterPro" id="IPR013656">
    <property type="entry name" value="PAS_4"/>
</dbReference>
<dbReference type="GO" id="GO:0000155">
    <property type="term" value="F:phosphorelay sensor kinase activity"/>
    <property type="evidence" value="ECO:0007669"/>
    <property type="project" value="InterPro"/>
</dbReference>
<dbReference type="FunFam" id="3.30.565.10:FF:000006">
    <property type="entry name" value="Sensor histidine kinase WalK"/>
    <property type="match status" value="1"/>
</dbReference>
<dbReference type="Gene3D" id="3.30.450.20">
    <property type="entry name" value="PAS domain"/>
    <property type="match status" value="1"/>
</dbReference>
<dbReference type="GO" id="GO:0005886">
    <property type="term" value="C:plasma membrane"/>
    <property type="evidence" value="ECO:0007669"/>
    <property type="project" value="UniProtKB-SubCell"/>
</dbReference>
<feature type="transmembrane region" description="Helical" evidence="8">
    <location>
        <begin position="20"/>
        <end position="40"/>
    </location>
</feature>
<name>A0A1T5ILE3_9MICO</name>
<keyword evidence="5" id="KW-0808">Transferase</keyword>
<evidence type="ECO:0000313" key="11">
    <source>
        <dbReference type="Proteomes" id="UP000190857"/>
    </source>
</evidence>
<protein>
    <recommendedName>
        <fullName evidence="3">histidine kinase</fullName>
        <ecNumber evidence="3">2.7.13.3</ecNumber>
    </recommendedName>
</protein>
<gene>
    <name evidence="10" type="ORF">SAMN06309945_0580</name>
</gene>
<keyword evidence="8" id="KW-0472">Membrane</keyword>
<dbReference type="InterPro" id="IPR005467">
    <property type="entry name" value="His_kinase_dom"/>
</dbReference>
<evidence type="ECO:0000259" key="9">
    <source>
        <dbReference type="PROSITE" id="PS50109"/>
    </source>
</evidence>
<dbReference type="STRING" id="123320.SAMN06309945_0580"/>
<dbReference type="SUPFAM" id="SSF47384">
    <property type="entry name" value="Homodimeric domain of signal transducing histidine kinase"/>
    <property type="match status" value="1"/>
</dbReference>
<dbReference type="InterPro" id="IPR036097">
    <property type="entry name" value="HisK_dim/P_sf"/>
</dbReference>
<feature type="domain" description="Histidine kinase" evidence="9">
    <location>
        <begin position="329"/>
        <end position="543"/>
    </location>
</feature>
<feature type="transmembrane region" description="Helical" evidence="8">
    <location>
        <begin position="87"/>
        <end position="111"/>
    </location>
</feature>
<proteinExistence type="predicted"/>
<keyword evidence="8" id="KW-0812">Transmembrane</keyword>
<comment type="catalytic activity">
    <reaction evidence="1">
        <text>ATP + protein L-histidine = ADP + protein N-phospho-L-histidine.</text>
        <dbReference type="EC" id="2.7.13.3"/>
    </reaction>
</comment>
<dbReference type="PROSITE" id="PS50109">
    <property type="entry name" value="HIS_KIN"/>
    <property type="match status" value="1"/>
</dbReference>
<dbReference type="EC" id="2.7.13.3" evidence="3"/>
<keyword evidence="11" id="KW-1185">Reference proteome</keyword>